<keyword evidence="1" id="KW-0472">Membrane</keyword>
<feature type="transmembrane region" description="Helical" evidence="1">
    <location>
        <begin position="20"/>
        <end position="45"/>
    </location>
</feature>
<reference evidence="2" key="1">
    <citation type="submission" date="2018-05" db="EMBL/GenBank/DDBJ databases">
        <authorList>
            <person name="Lanie J.A."/>
            <person name="Ng W.-L."/>
            <person name="Kazmierczak K.M."/>
            <person name="Andrzejewski T.M."/>
            <person name="Davidsen T.M."/>
            <person name="Wayne K.J."/>
            <person name="Tettelin H."/>
            <person name="Glass J.I."/>
            <person name="Rusch D."/>
            <person name="Podicherti R."/>
            <person name="Tsui H.-C.T."/>
            <person name="Winkler M.E."/>
        </authorList>
    </citation>
    <scope>NUCLEOTIDE SEQUENCE</scope>
</reference>
<evidence type="ECO:0000256" key="1">
    <source>
        <dbReference type="SAM" id="Phobius"/>
    </source>
</evidence>
<protein>
    <submittedName>
        <fullName evidence="2">Uncharacterized protein</fullName>
    </submittedName>
</protein>
<evidence type="ECO:0000313" key="2">
    <source>
        <dbReference type="EMBL" id="SVB64034.1"/>
    </source>
</evidence>
<dbReference type="EMBL" id="UINC01050729">
    <property type="protein sequence ID" value="SVB64034.1"/>
    <property type="molecule type" value="Genomic_DNA"/>
</dbReference>
<name>A0A382FNU6_9ZZZZ</name>
<gene>
    <name evidence="2" type="ORF">METZ01_LOCUS216888</name>
</gene>
<keyword evidence="1" id="KW-1133">Transmembrane helix</keyword>
<feature type="non-terminal residue" evidence="2">
    <location>
        <position position="78"/>
    </location>
</feature>
<dbReference type="AlphaFoldDB" id="A0A382FNU6"/>
<keyword evidence="1" id="KW-0812">Transmembrane</keyword>
<proteinExistence type="predicted"/>
<accession>A0A382FNU6</accession>
<feature type="transmembrane region" description="Helical" evidence="1">
    <location>
        <begin position="52"/>
        <end position="72"/>
    </location>
</feature>
<organism evidence="2">
    <name type="scientific">marine metagenome</name>
    <dbReference type="NCBI Taxonomy" id="408172"/>
    <lineage>
        <taxon>unclassified sequences</taxon>
        <taxon>metagenomes</taxon>
        <taxon>ecological metagenomes</taxon>
    </lineage>
</organism>
<sequence>MYGIFDYVWLGVLEVFTGNPVFSVLGIPVSITIVMVIAGFLGGIFVGATPGLGGPSAMAISLPILISIFGFTPDALLP</sequence>